<dbReference type="SUPFAM" id="SSF56801">
    <property type="entry name" value="Acetyl-CoA synthetase-like"/>
    <property type="match status" value="1"/>
</dbReference>
<dbReference type="Pfam" id="PF13193">
    <property type="entry name" value="AMP-binding_C"/>
    <property type="match status" value="1"/>
</dbReference>
<dbReference type="GO" id="GO:0043041">
    <property type="term" value="P:amino acid activation for nonribosomal peptide biosynthetic process"/>
    <property type="evidence" value="ECO:0007669"/>
    <property type="project" value="TreeGrafter"/>
</dbReference>
<dbReference type="InterPro" id="IPR010071">
    <property type="entry name" value="AA_adenyl_dom"/>
</dbReference>
<evidence type="ECO:0000313" key="5">
    <source>
        <dbReference type="EMBL" id="OEV36728.1"/>
    </source>
</evidence>
<dbReference type="SUPFAM" id="SSF47336">
    <property type="entry name" value="ACP-like"/>
    <property type="match status" value="1"/>
</dbReference>
<dbReference type="InterPro" id="IPR025110">
    <property type="entry name" value="AMP-bd_C"/>
</dbReference>
<evidence type="ECO:0000313" key="4">
    <source>
        <dbReference type="EMBL" id="GGU69655.1"/>
    </source>
</evidence>
<dbReference type="GO" id="GO:0005737">
    <property type="term" value="C:cytoplasm"/>
    <property type="evidence" value="ECO:0007669"/>
    <property type="project" value="TreeGrafter"/>
</dbReference>
<reference evidence="5" key="3">
    <citation type="submission" date="2016-08" db="EMBL/GenBank/DDBJ databases">
        <title>Sequencing, Assembly and Comparative Genomics of S. aureofaciens ATCC 10762.</title>
        <authorList>
            <person name="Gradnigo J.S."/>
            <person name="Johnson N."/>
            <person name="Somerville G.A."/>
        </authorList>
    </citation>
    <scope>NUCLEOTIDE SEQUENCE [LARGE SCALE GENOMIC DNA]</scope>
    <source>
        <strain evidence="5">ATCC 10762</strain>
    </source>
</reference>
<dbReference type="GO" id="GO:0044550">
    <property type="term" value="P:secondary metabolite biosynthetic process"/>
    <property type="evidence" value="ECO:0007669"/>
    <property type="project" value="TreeGrafter"/>
</dbReference>
<feature type="domain" description="Carrier" evidence="3">
    <location>
        <begin position="511"/>
        <end position="586"/>
    </location>
</feature>
<dbReference type="SMART" id="SM00823">
    <property type="entry name" value="PKS_PP"/>
    <property type="match status" value="1"/>
</dbReference>
<dbReference type="PROSITE" id="PS00455">
    <property type="entry name" value="AMP_BINDING"/>
    <property type="match status" value="1"/>
</dbReference>
<evidence type="ECO:0000256" key="1">
    <source>
        <dbReference type="ARBA" id="ARBA00022450"/>
    </source>
</evidence>
<name>A0A1E7N7T0_KITAU</name>
<reference evidence="4" key="1">
    <citation type="journal article" date="2014" name="Int. J. Syst. Evol. Microbiol.">
        <title>Complete genome sequence of Corynebacterium casei LMG S-19264T (=DSM 44701T), isolated from a smear-ripened cheese.</title>
        <authorList>
            <consortium name="US DOE Joint Genome Institute (JGI-PGF)"/>
            <person name="Walter F."/>
            <person name="Albersmeier A."/>
            <person name="Kalinowski J."/>
            <person name="Ruckert C."/>
        </authorList>
    </citation>
    <scope>NUCLEOTIDE SEQUENCE</scope>
    <source>
        <strain evidence="4">JCM 4434</strain>
    </source>
</reference>
<dbReference type="NCBIfam" id="TIGR01733">
    <property type="entry name" value="AA-adenyl-dom"/>
    <property type="match status" value="1"/>
</dbReference>
<dbReference type="Pfam" id="PF00501">
    <property type="entry name" value="AMP-binding"/>
    <property type="match status" value="1"/>
</dbReference>
<dbReference type="Pfam" id="PF00550">
    <property type="entry name" value="PP-binding"/>
    <property type="match status" value="1"/>
</dbReference>
<evidence type="ECO:0000259" key="3">
    <source>
        <dbReference type="PROSITE" id="PS50075"/>
    </source>
</evidence>
<dbReference type="GO" id="GO:0017000">
    <property type="term" value="P:antibiotic biosynthetic process"/>
    <property type="evidence" value="ECO:0007669"/>
    <property type="project" value="UniProtKB-ARBA"/>
</dbReference>
<dbReference type="EMBL" id="JPRF03000023">
    <property type="protein sequence ID" value="OEV36728.1"/>
    <property type="molecule type" value="Genomic_DNA"/>
</dbReference>
<dbReference type="InterPro" id="IPR036736">
    <property type="entry name" value="ACP-like_sf"/>
</dbReference>
<dbReference type="InterPro" id="IPR020845">
    <property type="entry name" value="AMP-binding_CS"/>
</dbReference>
<dbReference type="Gene3D" id="3.40.50.980">
    <property type="match status" value="2"/>
</dbReference>
<keyword evidence="2" id="KW-0597">Phosphoprotein</keyword>
<dbReference type="Proteomes" id="UP000037395">
    <property type="component" value="Unassembled WGS sequence"/>
</dbReference>
<sequence length="598" mass="62797">MKPALPTLPALVARQAEQHPTALAVTDGASCLTYRELLDASGRLAAVLAARGVGPGSSVGLLCARSARFAVAQLAIWRTGALVVPLDPAYPRPRIAEMTADADVRLVLGDKALLAEAGLPAEHTLVLTERGTEAAEATGAAVPDAAEPDAPALLYYTSGSTGRPKGVLVPHRAVADLVTAPDAIALGPRDRVLFHSTPSFDAATFELWAPLAHGAATAISPADRPSAEELVRDVERFGVTTAFITTALFHHLAARQSRIFGVLRTLAVGGEALAPDHAGAVLRAFPWLELYNVYGPTEATTFTTAHRITPADCESGPVPIGRAFGGSTTAVLDERLAPVDAGTVGELWIGGERLAHGYLGRPELTAERFRELPGLGRAYRSGDLVRQRTDGTLEFHGRTDDQVKVRGFRIEPGEVEQALLQFPEVAEVAVVVRRAGQADAALTACVVPAEGAATAVESLRTRLAERLPAHLVPTAWTVLAGLPLNGSGKVDRRALAAAPDPAAAEHAPAEAELTPIQQVVAEAWSRALERPITDPAADFLAEGGHSLLAMWVVDDLREDLGVELSLADFLGHPTVAGQAELLERALRAADDTPGAAQR</sequence>
<dbReference type="InterPro" id="IPR000873">
    <property type="entry name" value="AMP-dep_synth/lig_dom"/>
</dbReference>
<dbReference type="PANTHER" id="PTHR45527:SF1">
    <property type="entry name" value="FATTY ACID SYNTHASE"/>
    <property type="match status" value="1"/>
</dbReference>
<accession>A0A8H9LRH6</accession>
<evidence type="ECO:0000256" key="2">
    <source>
        <dbReference type="ARBA" id="ARBA00022553"/>
    </source>
</evidence>
<gene>
    <name evidence="4" type="ORF">GCM10010502_21110</name>
    <name evidence="5" type="ORF">HS99_0027270</name>
</gene>
<dbReference type="Proteomes" id="UP000610124">
    <property type="component" value="Unassembled WGS sequence"/>
</dbReference>
<dbReference type="AlphaFoldDB" id="A0A1E7N7T0"/>
<dbReference type="OrthoDB" id="3860469at2"/>
<dbReference type="PANTHER" id="PTHR45527">
    <property type="entry name" value="NONRIBOSOMAL PEPTIDE SYNTHETASE"/>
    <property type="match status" value="1"/>
</dbReference>
<comment type="caution">
    <text evidence="5">The sequence shown here is derived from an EMBL/GenBank/DDBJ whole genome shotgun (WGS) entry which is preliminary data.</text>
</comment>
<dbReference type="InterPro" id="IPR045851">
    <property type="entry name" value="AMP-bd_C_sf"/>
</dbReference>
<reference evidence="4" key="5">
    <citation type="submission" date="2020-09" db="EMBL/GenBank/DDBJ databases">
        <authorList>
            <person name="Sun Q."/>
            <person name="Ohkuma M."/>
        </authorList>
    </citation>
    <scope>NUCLEOTIDE SEQUENCE</scope>
    <source>
        <strain evidence="4">JCM 4434</strain>
    </source>
</reference>
<protein>
    <submittedName>
        <fullName evidence="5">Non-ribosomal peptide synthetase module</fullName>
    </submittedName>
</protein>
<dbReference type="EMBL" id="BMUB01000004">
    <property type="protein sequence ID" value="GGU69655.1"/>
    <property type="molecule type" value="Genomic_DNA"/>
</dbReference>
<evidence type="ECO:0000313" key="6">
    <source>
        <dbReference type="Proteomes" id="UP000037395"/>
    </source>
</evidence>
<accession>A0A1E7N7T0</accession>
<proteinExistence type="predicted"/>
<keyword evidence="1" id="KW-0596">Phosphopantetheine</keyword>
<dbReference type="Gene3D" id="1.10.1200.10">
    <property type="entry name" value="ACP-like"/>
    <property type="match status" value="1"/>
</dbReference>
<dbReference type="InterPro" id="IPR020806">
    <property type="entry name" value="PKS_PP-bd"/>
</dbReference>
<dbReference type="InterPro" id="IPR009081">
    <property type="entry name" value="PP-bd_ACP"/>
</dbReference>
<dbReference type="RefSeq" id="WP_050366332.1">
    <property type="nucleotide sequence ID" value="NZ_BMUB01000004.1"/>
</dbReference>
<dbReference type="GeneID" id="97485251"/>
<dbReference type="Gene3D" id="2.30.38.10">
    <property type="entry name" value="Luciferase, Domain 3"/>
    <property type="match status" value="1"/>
</dbReference>
<reference evidence="5 6" key="2">
    <citation type="submission" date="2014-07" db="EMBL/GenBank/DDBJ databases">
        <authorList>
            <person name="Zhang J.E."/>
            <person name="Yang H."/>
            <person name="Guo J."/>
            <person name="Deng Z."/>
            <person name="Luo H."/>
            <person name="Luo M."/>
            <person name="Zhao B."/>
        </authorList>
    </citation>
    <scope>NUCLEOTIDE SEQUENCE [LARGE SCALE GENOMIC DNA]</scope>
    <source>
        <strain evidence="5">ATCC 10762</strain>
        <strain evidence="6">ATCC 10762 / DSM 40127 / CCM 3239 / JCM 4008 / LMG 5968 / NBRC 12843 / NCIMB 8234 / A-377</strain>
    </source>
</reference>
<dbReference type="PROSITE" id="PS50075">
    <property type="entry name" value="CARRIER"/>
    <property type="match status" value="1"/>
</dbReference>
<organism evidence="5 6">
    <name type="scientific">Kitasatospora aureofaciens</name>
    <name type="common">Streptomyces aureofaciens</name>
    <dbReference type="NCBI Taxonomy" id="1894"/>
    <lineage>
        <taxon>Bacteria</taxon>
        <taxon>Bacillati</taxon>
        <taxon>Actinomycetota</taxon>
        <taxon>Actinomycetes</taxon>
        <taxon>Kitasatosporales</taxon>
        <taxon>Streptomycetaceae</taxon>
        <taxon>Kitasatospora</taxon>
    </lineage>
</organism>
<dbReference type="Gene3D" id="3.30.300.30">
    <property type="match status" value="1"/>
</dbReference>
<dbReference type="GO" id="GO:0031177">
    <property type="term" value="F:phosphopantetheine binding"/>
    <property type="evidence" value="ECO:0007669"/>
    <property type="project" value="InterPro"/>
</dbReference>
<keyword evidence="6" id="KW-1185">Reference proteome</keyword>
<reference evidence="6" key="4">
    <citation type="submission" date="2016-08" db="EMBL/GenBank/DDBJ databases">
        <title>Sequencing, assembly and comparative genomics of S. aureofaciens ATCC 10762.</title>
        <authorList>
            <person name="Gradnigo J.S."/>
            <person name="Johnson N."/>
            <person name="Somerville G.A."/>
        </authorList>
    </citation>
    <scope>NUCLEOTIDE SEQUENCE [LARGE SCALE GENOMIC DNA]</scope>
    <source>
        <strain evidence="6">ATCC 10762 / DSM 40127 / CCM 3239 / JCM 4008 / LMG 5968 / NBRC 12843 / NCIMB 8234 / A-377</strain>
    </source>
</reference>